<organism evidence="4 5">
    <name type="scientific">Jeotgalibaca dankookensis</name>
    <dbReference type="NCBI Taxonomy" id="708126"/>
    <lineage>
        <taxon>Bacteria</taxon>
        <taxon>Bacillati</taxon>
        <taxon>Bacillota</taxon>
        <taxon>Bacilli</taxon>
        <taxon>Lactobacillales</taxon>
        <taxon>Carnobacteriaceae</taxon>
        <taxon>Jeotgalibaca</taxon>
    </lineage>
</organism>
<dbReference type="Proteomes" id="UP000188993">
    <property type="component" value="Chromosome"/>
</dbReference>
<sequence length="103" mass="11808">MNLRGKQKQFLKKEAHHLQPLFQIGKAGLTDEIIHSIDEALEKRELIKINLLQNTDEEVGDVAEQVADRTDALIVQQIGKTIIFFRESTKEKNQNISTQVKKI</sequence>
<name>A0A1S6IMQ9_9LACT</name>
<dbReference type="SMART" id="SM01103">
    <property type="entry name" value="CRS1_YhbY"/>
    <property type="match status" value="1"/>
</dbReference>
<dbReference type="SUPFAM" id="SSF75471">
    <property type="entry name" value="YhbY-like"/>
    <property type="match status" value="1"/>
</dbReference>
<dbReference type="InterPro" id="IPR001890">
    <property type="entry name" value="RNA-binding_CRM"/>
</dbReference>
<evidence type="ECO:0000259" key="3">
    <source>
        <dbReference type="PROSITE" id="PS51295"/>
    </source>
</evidence>
<evidence type="ECO:0000256" key="2">
    <source>
        <dbReference type="PROSITE-ProRule" id="PRU00626"/>
    </source>
</evidence>
<dbReference type="OrthoDB" id="9797519at2"/>
<dbReference type="Pfam" id="PF01985">
    <property type="entry name" value="CRS1_YhbY"/>
    <property type="match status" value="1"/>
</dbReference>
<gene>
    <name evidence="4" type="primary">yhbY</name>
    <name evidence="4" type="ORF">BW727_100427</name>
</gene>
<dbReference type="AlphaFoldDB" id="A0A1S6IMQ9"/>
<protein>
    <submittedName>
        <fullName evidence="4">RNA-binding protein YhbY</fullName>
    </submittedName>
</protein>
<dbReference type="KEGG" id="jda:BW727_100427"/>
<dbReference type="NCBIfam" id="TIGR00253">
    <property type="entry name" value="RNA_bind_YhbY"/>
    <property type="match status" value="1"/>
</dbReference>
<keyword evidence="5" id="KW-1185">Reference proteome</keyword>
<dbReference type="PROSITE" id="PS51295">
    <property type="entry name" value="CRM"/>
    <property type="match status" value="1"/>
</dbReference>
<feature type="domain" description="CRM" evidence="3">
    <location>
        <begin position="1"/>
        <end position="97"/>
    </location>
</feature>
<dbReference type="InterPro" id="IPR035920">
    <property type="entry name" value="YhbY-like_sf"/>
</dbReference>
<dbReference type="InterPro" id="IPR017924">
    <property type="entry name" value="RNA-binding_YhbY"/>
</dbReference>
<evidence type="ECO:0000313" key="5">
    <source>
        <dbReference type="Proteomes" id="UP000188993"/>
    </source>
</evidence>
<evidence type="ECO:0000256" key="1">
    <source>
        <dbReference type="ARBA" id="ARBA00022884"/>
    </source>
</evidence>
<evidence type="ECO:0000313" key="4">
    <source>
        <dbReference type="EMBL" id="AQS52820.1"/>
    </source>
</evidence>
<reference evidence="4 5" key="1">
    <citation type="journal article" date="2014" name="Int. J. Syst. Evol. Microbiol.">
        <title>Jeotgalibaca dankookensis gen. nov., sp. nov., a member of the family Carnobacteriaceae, isolated from seujeot (Korean traditional food).</title>
        <authorList>
            <person name="Lee D.G."/>
            <person name="Trujillo M.E."/>
            <person name="Kang H."/>
            <person name="Ahn T.Y."/>
        </authorList>
    </citation>
    <scope>NUCLEOTIDE SEQUENCE [LARGE SCALE GENOMIC DNA]</scope>
    <source>
        <strain evidence="4 5">EX-07</strain>
    </source>
</reference>
<accession>A0A1S6IMQ9</accession>
<dbReference type="STRING" id="708126.BW727_100427"/>
<dbReference type="RefSeq" id="WP_062471304.1">
    <property type="nucleotide sequence ID" value="NZ_BBYN01000028.1"/>
</dbReference>
<dbReference type="GO" id="GO:0003723">
    <property type="term" value="F:RNA binding"/>
    <property type="evidence" value="ECO:0007669"/>
    <property type="project" value="UniProtKB-UniRule"/>
</dbReference>
<dbReference type="PANTHER" id="PTHR40065">
    <property type="entry name" value="RNA-BINDING PROTEIN YHBY"/>
    <property type="match status" value="1"/>
</dbReference>
<dbReference type="EMBL" id="CP019728">
    <property type="protein sequence ID" value="AQS52820.1"/>
    <property type="molecule type" value="Genomic_DNA"/>
</dbReference>
<dbReference type="InterPro" id="IPR051925">
    <property type="entry name" value="RNA-binding_domain"/>
</dbReference>
<proteinExistence type="predicted"/>
<dbReference type="Gene3D" id="3.30.110.60">
    <property type="entry name" value="YhbY-like"/>
    <property type="match status" value="1"/>
</dbReference>
<dbReference type="PANTHER" id="PTHR40065:SF3">
    <property type="entry name" value="RNA-BINDING PROTEIN YHBY"/>
    <property type="match status" value="1"/>
</dbReference>
<keyword evidence="1 2" id="KW-0694">RNA-binding</keyword>